<dbReference type="AlphaFoldDB" id="A0A8H2VQK9"/>
<sequence length="94" mass="11184">MREKVWIRLCTAIQPSEQERYKMGKFSTQEMSTFPRHRRWLSFYKSQALKFLTRRSTIGGYRQVSLVIKEERANNEEKCGIPNVRCVVSRGKKL</sequence>
<evidence type="ECO:0000313" key="2">
    <source>
        <dbReference type="Proteomes" id="UP000624404"/>
    </source>
</evidence>
<dbReference type="Proteomes" id="UP000624404">
    <property type="component" value="Unassembled WGS sequence"/>
</dbReference>
<comment type="caution">
    <text evidence="1">The sequence shown here is derived from an EMBL/GenBank/DDBJ whole genome shotgun (WGS) entry which is preliminary data.</text>
</comment>
<accession>A0A8H2VQK9</accession>
<reference evidence="1" key="1">
    <citation type="submission" date="2020-10" db="EMBL/GenBank/DDBJ databases">
        <authorList>
            <person name="Kusch S."/>
        </authorList>
    </citation>
    <scope>NUCLEOTIDE SEQUENCE</scope>
    <source>
        <strain evidence="1">SwB9</strain>
    </source>
</reference>
<dbReference type="EMBL" id="CAJHIA010000009">
    <property type="protein sequence ID" value="CAD6442814.1"/>
    <property type="molecule type" value="Genomic_DNA"/>
</dbReference>
<protein>
    <submittedName>
        <fullName evidence="1">F1705498-aecf-4710-9eed-d745478bd081-CDS</fullName>
    </submittedName>
</protein>
<proteinExistence type="predicted"/>
<keyword evidence="2" id="KW-1185">Reference proteome</keyword>
<gene>
    <name evidence="1" type="ORF">SCLTRI_LOCUS2607</name>
</gene>
<evidence type="ECO:0000313" key="1">
    <source>
        <dbReference type="EMBL" id="CAD6442814.1"/>
    </source>
</evidence>
<organism evidence="1 2">
    <name type="scientific">Sclerotinia trifoliorum</name>
    <dbReference type="NCBI Taxonomy" id="28548"/>
    <lineage>
        <taxon>Eukaryota</taxon>
        <taxon>Fungi</taxon>
        <taxon>Dikarya</taxon>
        <taxon>Ascomycota</taxon>
        <taxon>Pezizomycotina</taxon>
        <taxon>Leotiomycetes</taxon>
        <taxon>Helotiales</taxon>
        <taxon>Sclerotiniaceae</taxon>
        <taxon>Sclerotinia</taxon>
    </lineage>
</organism>
<dbReference type="OrthoDB" id="3562240at2759"/>
<name>A0A8H2VQK9_9HELO</name>